<keyword evidence="3" id="KW-1185">Reference proteome</keyword>
<evidence type="ECO:0000313" key="2">
    <source>
        <dbReference type="EMBL" id="EOA91510.1"/>
    </source>
</evidence>
<reference evidence="2 3" key="2">
    <citation type="journal article" date="2013" name="PLoS Genet.">
        <title>Comparative genome structure, secondary metabolite, and effector coding capacity across Cochliobolus pathogens.</title>
        <authorList>
            <person name="Condon B.J."/>
            <person name="Leng Y."/>
            <person name="Wu D."/>
            <person name="Bushley K.E."/>
            <person name="Ohm R.A."/>
            <person name="Otillar R."/>
            <person name="Martin J."/>
            <person name="Schackwitz W."/>
            <person name="Grimwood J."/>
            <person name="MohdZainudin N."/>
            <person name="Xue C."/>
            <person name="Wang R."/>
            <person name="Manning V.A."/>
            <person name="Dhillon B."/>
            <person name="Tu Z.J."/>
            <person name="Steffenson B.J."/>
            <person name="Salamov A."/>
            <person name="Sun H."/>
            <person name="Lowry S."/>
            <person name="LaButti K."/>
            <person name="Han J."/>
            <person name="Copeland A."/>
            <person name="Lindquist E."/>
            <person name="Barry K."/>
            <person name="Schmutz J."/>
            <person name="Baker S.E."/>
            <person name="Ciuffetti L.M."/>
            <person name="Grigoriev I.V."/>
            <person name="Zhong S."/>
            <person name="Turgeon B.G."/>
        </authorList>
    </citation>
    <scope>NUCLEOTIDE SEQUENCE [LARGE SCALE GENOMIC DNA]</scope>
    <source>
        <strain evidence="3">28A</strain>
    </source>
</reference>
<reference evidence="2 3" key="1">
    <citation type="journal article" date="2012" name="PLoS Pathog.">
        <title>Diverse lifestyles and strategies of plant pathogenesis encoded in the genomes of eighteen Dothideomycetes fungi.</title>
        <authorList>
            <person name="Ohm R.A."/>
            <person name="Feau N."/>
            <person name="Henrissat B."/>
            <person name="Schoch C.L."/>
            <person name="Horwitz B.A."/>
            <person name="Barry K.W."/>
            <person name="Condon B.J."/>
            <person name="Copeland A.C."/>
            <person name="Dhillon B."/>
            <person name="Glaser F."/>
            <person name="Hesse C.N."/>
            <person name="Kosti I."/>
            <person name="LaButti K."/>
            <person name="Lindquist E.A."/>
            <person name="Lucas S."/>
            <person name="Salamov A.A."/>
            <person name="Bradshaw R.E."/>
            <person name="Ciuffetti L."/>
            <person name="Hamelin R.C."/>
            <person name="Kema G.H.J."/>
            <person name="Lawrence C."/>
            <person name="Scott J.A."/>
            <person name="Spatafora J.W."/>
            <person name="Turgeon B.G."/>
            <person name="de Wit P.J.G.M."/>
            <person name="Zhong S."/>
            <person name="Goodwin S.B."/>
            <person name="Grigoriev I.V."/>
        </authorList>
    </citation>
    <scope>NUCLEOTIDE SEQUENCE [LARGE SCALE GENOMIC DNA]</scope>
    <source>
        <strain evidence="3">28A</strain>
    </source>
</reference>
<gene>
    <name evidence="2" type="ORF">SETTUDRAFT_86285</name>
</gene>
<dbReference type="EMBL" id="KB908481">
    <property type="protein sequence ID" value="EOA91510.1"/>
    <property type="molecule type" value="Genomic_DNA"/>
</dbReference>
<sequence length="517" mass="59982">MYEAEGQAHRDEQDEQDEQVEQVEQVERNERNERDKQQAQALLLTFSELQRTMDPAIAAHVYNNRFCPLIRLPNELLLWICDFLRDDSVTIYCLRLASRKLFHLLNKKRDIFVERLHFGPMYPMPDDEARRFRQLLQRDGRCYNCTRWNDAHVPQFCGNCKFQPTIHQVLSRNARDSFDDLQNTCICYSLYQQLLELQTDWQCLGQQGSVQLCEHVEITWARIKAHIHGWRQQHGGEDLQACLDSFNIECHDAIHDTRCTASGAPTWPRARLSTSTKRPDLVVLNLEWTTHRRIDALTLTADGQIPAIELRALFHGLRSLGPVDILFPSSCANTLPEMAFFRPTSPFGPFVYYKTGEVDEIGPVPTSLPPLSQDAQPQWRRRHGYGENGMDLHINYHYIKDADNSALSSQCLVVRYEKDIQICRTAVIADPDIEINPTHQWLHAMDPHTYSHPQASHVRPQCREISCVNYYRKRKDYCLGVTLHTKIQLNSSTAHRRGATPCEWFQKLNSLYQSTLP</sequence>
<protein>
    <recommendedName>
        <fullName evidence="4">F-box domain-containing protein</fullName>
    </recommendedName>
</protein>
<evidence type="ECO:0000256" key="1">
    <source>
        <dbReference type="SAM" id="MobiDB-lite"/>
    </source>
</evidence>
<dbReference type="STRING" id="671987.R0J3H3"/>
<name>R0J3H3_EXST2</name>
<feature type="compositionally biased region" description="Basic and acidic residues" evidence="1">
    <location>
        <begin position="1"/>
        <end position="12"/>
    </location>
</feature>
<dbReference type="OrthoDB" id="3692147at2759"/>
<dbReference type="HOGENOM" id="CLU_040205_0_0_1"/>
<proteinExistence type="predicted"/>
<accession>R0J3H3</accession>
<dbReference type="RefSeq" id="XP_008020455.1">
    <property type="nucleotide sequence ID" value="XM_008022264.1"/>
</dbReference>
<dbReference type="Proteomes" id="UP000016935">
    <property type="component" value="Unassembled WGS sequence"/>
</dbReference>
<dbReference type="AlphaFoldDB" id="R0J3H3"/>
<evidence type="ECO:0008006" key="4">
    <source>
        <dbReference type="Google" id="ProtNLM"/>
    </source>
</evidence>
<evidence type="ECO:0000313" key="3">
    <source>
        <dbReference type="Proteomes" id="UP000016935"/>
    </source>
</evidence>
<feature type="compositionally biased region" description="Basic and acidic residues" evidence="1">
    <location>
        <begin position="25"/>
        <end position="35"/>
    </location>
</feature>
<organism evidence="2 3">
    <name type="scientific">Exserohilum turcicum (strain 28A)</name>
    <name type="common">Northern leaf blight fungus</name>
    <name type="synonym">Setosphaeria turcica</name>
    <dbReference type="NCBI Taxonomy" id="671987"/>
    <lineage>
        <taxon>Eukaryota</taxon>
        <taxon>Fungi</taxon>
        <taxon>Dikarya</taxon>
        <taxon>Ascomycota</taxon>
        <taxon>Pezizomycotina</taxon>
        <taxon>Dothideomycetes</taxon>
        <taxon>Pleosporomycetidae</taxon>
        <taxon>Pleosporales</taxon>
        <taxon>Pleosporineae</taxon>
        <taxon>Pleosporaceae</taxon>
        <taxon>Exserohilum</taxon>
    </lineage>
</organism>
<feature type="region of interest" description="Disordered" evidence="1">
    <location>
        <begin position="1"/>
        <end position="35"/>
    </location>
</feature>
<dbReference type="eggNOG" id="ENOG502SN0B">
    <property type="taxonomic scope" value="Eukaryota"/>
</dbReference>
<dbReference type="GeneID" id="19405577"/>